<reference evidence="2" key="1">
    <citation type="submission" date="2022-03" db="EMBL/GenBank/DDBJ databases">
        <authorList>
            <person name="Alioto T."/>
            <person name="Alioto T."/>
            <person name="Gomez Garrido J."/>
        </authorList>
    </citation>
    <scope>NUCLEOTIDE SEQUENCE</scope>
</reference>
<organism evidence="2 3">
    <name type="scientific">Pelobates cultripes</name>
    <name type="common">Western spadefoot toad</name>
    <dbReference type="NCBI Taxonomy" id="61616"/>
    <lineage>
        <taxon>Eukaryota</taxon>
        <taxon>Metazoa</taxon>
        <taxon>Chordata</taxon>
        <taxon>Craniata</taxon>
        <taxon>Vertebrata</taxon>
        <taxon>Euteleostomi</taxon>
        <taxon>Amphibia</taxon>
        <taxon>Batrachia</taxon>
        <taxon>Anura</taxon>
        <taxon>Pelobatoidea</taxon>
        <taxon>Pelobatidae</taxon>
        <taxon>Pelobates</taxon>
    </lineage>
</organism>
<sequence length="163" mass="18358">MADAPGTAVLGQTIPQQDKAHPRDHAMDTLGVIFWSMLLDRTKQTQAIGEPDRGEHKRNTKQPQWPPKSRQSRRINLTAQRENCYCIKYTDGESRLQVTPLPTAAVQKQLIYHHRLAADIKLVGMGAPATTQTQDTRYRMARNAEAHWDTSAGALLFARTMQP</sequence>
<dbReference type="EMBL" id="OW240924">
    <property type="protein sequence ID" value="CAH2328668.1"/>
    <property type="molecule type" value="Genomic_DNA"/>
</dbReference>
<dbReference type="Proteomes" id="UP001295444">
    <property type="component" value="Chromosome 13"/>
</dbReference>
<accession>A0AAD1TL57</accession>
<protein>
    <submittedName>
        <fullName evidence="2">Uncharacterized protein</fullName>
    </submittedName>
</protein>
<feature type="region of interest" description="Disordered" evidence="1">
    <location>
        <begin position="1"/>
        <end position="23"/>
    </location>
</feature>
<name>A0AAD1TL57_PELCU</name>
<feature type="region of interest" description="Disordered" evidence="1">
    <location>
        <begin position="46"/>
        <end position="76"/>
    </location>
</feature>
<dbReference type="AlphaFoldDB" id="A0AAD1TL57"/>
<evidence type="ECO:0000313" key="2">
    <source>
        <dbReference type="EMBL" id="CAH2328668.1"/>
    </source>
</evidence>
<proteinExistence type="predicted"/>
<evidence type="ECO:0000256" key="1">
    <source>
        <dbReference type="SAM" id="MobiDB-lite"/>
    </source>
</evidence>
<keyword evidence="3" id="KW-1185">Reference proteome</keyword>
<evidence type="ECO:0000313" key="3">
    <source>
        <dbReference type="Proteomes" id="UP001295444"/>
    </source>
</evidence>
<gene>
    <name evidence="2" type="ORF">PECUL_23A014141</name>
</gene>